<feature type="transmembrane region" description="Helical" evidence="1">
    <location>
        <begin position="122"/>
        <end position="146"/>
    </location>
</feature>
<sequence length="544" mass="56146">MSPVPAPAPVPGPGPAAGTRPALRLVGLKARILVNTMTRSTWVLVGTVLGAAYFLFLLGTVVVGLVVLGGQPAELVRTVLVLAGSALVAAWWLVPVLSSRADATLDPARLALFPLSTGQVQWGQALGALVGVPGVLTVVALLAATASWRSSPAALAAALLCLPLALALLVAGSRCVTALAVGLGRRRRVTEALSLAALLGLVLLGPVFSGLMSGLEQVWDRLPQWAGVLAWTPVGAVWAVPADAAAGRWADAGLRAGLTALTVAALVLAWRAVQQRALTSVVTERTAAGRAGSGAGLLDRVPERAWAAVAARCLVYWVRDPRYSGALVVVPAIAAVVWFSSAQTGAGFLFYALGPMFAALLAYQISGDVSFDNTAVSLHLLTGVRGRDDRAGRVLALLVIAVPLSAFGLLLPFALQGRWELLPGLAGTTLLALLGGAGLSSVMSARYTYPVAAPGQSPFKTPQGFTVLNVLVQFVALGLIVVLVLPAAVPVLVQVFTGEPAWGWAALAVGAVLGPLLCWGGIVLGGRWYDRRAPELLQEVAQFR</sequence>
<feature type="transmembrane region" description="Helical" evidence="1">
    <location>
        <begin position="75"/>
        <end position="94"/>
    </location>
</feature>
<dbReference type="Proteomes" id="UP000057181">
    <property type="component" value="Chromosome"/>
</dbReference>
<keyword evidence="1" id="KW-0472">Membrane</keyword>
<evidence type="ECO:0000313" key="3">
    <source>
        <dbReference type="Proteomes" id="UP000057181"/>
    </source>
</evidence>
<feature type="transmembrane region" description="Helical" evidence="1">
    <location>
        <begin position="153"/>
        <end position="172"/>
    </location>
</feature>
<keyword evidence="1" id="KW-0812">Transmembrane</keyword>
<feature type="transmembrane region" description="Helical" evidence="1">
    <location>
        <begin position="323"/>
        <end position="340"/>
    </location>
</feature>
<dbReference type="EMBL" id="CP013254">
    <property type="protein sequence ID" value="ALU40466.1"/>
    <property type="molecule type" value="Genomic_DNA"/>
</dbReference>
<organism evidence="2 3">
    <name type="scientific">Kocuria flava</name>
    <dbReference type="NCBI Taxonomy" id="446860"/>
    <lineage>
        <taxon>Bacteria</taxon>
        <taxon>Bacillati</taxon>
        <taxon>Actinomycetota</taxon>
        <taxon>Actinomycetes</taxon>
        <taxon>Micrococcales</taxon>
        <taxon>Micrococcaceae</taxon>
        <taxon>Kocuria</taxon>
    </lineage>
</organism>
<evidence type="ECO:0008006" key="4">
    <source>
        <dbReference type="Google" id="ProtNLM"/>
    </source>
</evidence>
<evidence type="ECO:0000313" key="2">
    <source>
        <dbReference type="EMBL" id="ALU40466.1"/>
    </source>
</evidence>
<dbReference type="KEGG" id="kfv:AS188_12665"/>
<feature type="transmembrane region" description="Helical" evidence="1">
    <location>
        <begin position="501"/>
        <end position="524"/>
    </location>
</feature>
<dbReference type="OrthoDB" id="3261041at2"/>
<feature type="transmembrane region" description="Helical" evidence="1">
    <location>
        <begin position="42"/>
        <end position="68"/>
    </location>
</feature>
<protein>
    <recommendedName>
        <fullName evidence="4">Transporter</fullName>
    </recommendedName>
</protein>
<dbReference type="AlphaFoldDB" id="A0A0U2XQI1"/>
<gene>
    <name evidence="2" type="ORF">AS188_12665</name>
</gene>
<feature type="transmembrane region" description="Helical" evidence="1">
    <location>
        <begin position="346"/>
        <end position="363"/>
    </location>
</feature>
<feature type="transmembrane region" description="Helical" evidence="1">
    <location>
        <begin position="466"/>
        <end position="489"/>
    </location>
</feature>
<accession>A0A0U2XQI1</accession>
<reference evidence="2 3" key="1">
    <citation type="submission" date="2015-11" db="EMBL/GenBank/DDBJ databases">
        <title>Complete Genome Sequence of Kocuria flava strain HO-9041.</title>
        <authorList>
            <person name="Zhou M."/>
            <person name="Dai J."/>
        </authorList>
    </citation>
    <scope>NUCLEOTIDE SEQUENCE [LARGE SCALE GENOMIC DNA]</scope>
    <source>
        <strain evidence="2 3">HO-9041</strain>
    </source>
</reference>
<dbReference type="STRING" id="446860.AS188_12665"/>
<feature type="transmembrane region" description="Helical" evidence="1">
    <location>
        <begin position="192"/>
        <end position="215"/>
    </location>
</feature>
<evidence type="ECO:0000256" key="1">
    <source>
        <dbReference type="SAM" id="Phobius"/>
    </source>
</evidence>
<keyword evidence="1" id="KW-1133">Transmembrane helix</keyword>
<name>A0A0U2XQI1_9MICC</name>
<feature type="transmembrane region" description="Helical" evidence="1">
    <location>
        <begin position="421"/>
        <end position="445"/>
    </location>
</feature>
<feature type="transmembrane region" description="Helical" evidence="1">
    <location>
        <begin position="394"/>
        <end position="415"/>
    </location>
</feature>
<feature type="transmembrane region" description="Helical" evidence="1">
    <location>
        <begin position="252"/>
        <end position="270"/>
    </location>
</feature>
<proteinExistence type="predicted"/>
<feature type="transmembrane region" description="Helical" evidence="1">
    <location>
        <begin position="222"/>
        <end position="240"/>
    </location>
</feature>